<feature type="transmembrane region" description="Helical" evidence="5">
    <location>
        <begin position="35"/>
        <end position="61"/>
    </location>
</feature>
<evidence type="ECO:0000256" key="3">
    <source>
        <dbReference type="ARBA" id="ARBA00022989"/>
    </source>
</evidence>
<keyword evidence="8" id="KW-0436">Ligase</keyword>
<evidence type="ECO:0000313" key="9">
    <source>
        <dbReference type="Proteomes" id="UP000247389"/>
    </source>
</evidence>
<feature type="domain" description="O-antigen ligase-related" evidence="6">
    <location>
        <begin position="198"/>
        <end position="331"/>
    </location>
</feature>
<sequence>MKQKNVFIRKSERAVLMEFRKKTIGILDKIIKFLLFVWVFAIPISIGAMNVLAALLFLLFITNMILGKKYSLYSGELDKGILLLSLFILISSIWAYSYFYVIDKFVSSVLSYILMYFLILNIVQEKDIEKLLGLYCFSTMIAALFAGYQHFFLNINRATGFTHNANRLGATMMMFIVFNFSILLFAKENKYRIFSVLGLIMGTIGLFSSLSRSSLLSTIIILFIISIIKSKKNLIIYIILLTLLVYFLPEDYKMRLIQLSDLNSHNVSQRILMYKNGLKVFIDNFWLGIGFNNTELIYNYYNFDKITYHHVHLHNAIINFAVELGIFGLGGIIYLFYKILKINILSIMKNSNFINIGILGVILAQFSYNMVDFNFHAPEVTLITIFFVSIMIRQYNLKYYKKNIGGQTF</sequence>
<evidence type="ECO:0000256" key="2">
    <source>
        <dbReference type="ARBA" id="ARBA00022692"/>
    </source>
</evidence>
<dbReference type="Proteomes" id="UP000324896">
    <property type="component" value="Unassembled WGS sequence"/>
</dbReference>
<feature type="transmembrane region" description="Helical" evidence="5">
    <location>
        <begin position="375"/>
        <end position="392"/>
    </location>
</feature>
<feature type="transmembrane region" description="Helical" evidence="5">
    <location>
        <begin position="198"/>
        <end position="228"/>
    </location>
</feature>
<evidence type="ECO:0000256" key="1">
    <source>
        <dbReference type="ARBA" id="ARBA00004141"/>
    </source>
</evidence>
<dbReference type="PANTHER" id="PTHR37422">
    <property type="entry name" value="TEICHURONIC ACID BIOSYNTHESIS PROTEIN TUAE"/>
    <property type="match status" value="1"/>
</dbReference>
<feature type="transmembrane region" description="Helical" evidence="5">
    <location>
        <begin position="352"/>
        <end position="369"/>
    </location>
</feature>
<feature type="transmembrane region" description="Helical" evidence="5">
    <location>
        <begin position="81"/>
        <end position="99"/>
    </location>
</feature>
<dbReference type="AlphaFoldDB" id="A0A1G6JF55"/>
<feature type="transmembrane region" description="Helical" evidence="5">
    <location>
        <begin position="234"/>
        <end position="249"/>
    </location>
</feature>
<accession>A0A1G6JF55</accession>
<comment type="subcellular location">
    <subcellularLocation>
        <location evidence="1">Membrane</location>
        <topology evidence="1">Multi-pass membrane protein</topology>
    </subcellularLocation>
</comment>
<dbReference type="EMBL" id="FMYT01000003">
    <property type="protein sequence ID" value="SDC17339.1"/>
    <property type="molecule type" value="Genomic_DNA"/>
</dbReference>
<evidence type="ECO:0000256" key="5">
    <source>
        <dbReference type="SAM" id="Phobius"/>
    </source>
</evidence>
<evidence type="ECO:0000313" key="7">
    <source>
        <dbReference type="EMBL" id="PXV65611.1"/>
    </source>
</evidence>
<feature type="transmembrane region" description="Helical" evidence="5">
    <location>
        <begin position="131"/>
        <end position="148"/>
    </location>
</feature>
<name>A0A1G6JF55_9FIRM</name>
<dbReference type="GO" id="GO:0016874">
    <property type="term" value="F:ligase activity"/>
    <property type="evidence" value="ECO:0007669"/>
    <property type="project" value="UniProtKB-KW"/>
</dbReference>
<dbReference type="InterPro" id="IPR007016">
    <property type="entry name" value="O-antigen_ligase-rel_domated"/>
</dbReference>
<proteinExistence type="predicted"/>
<feature type="transmembrane region" description="Helical" evidence="5">
    <location>
        <begin position="280"/>
        <end position="301"/>
    </location>
</feature>
<dbReference type="GO" id="GO:0016020">
    <property type="term" value="C:membrane"/>
    <property type="evidence" value="ECO:0007669"/>
    <property type="project" value="UniProtKB-SubCell"/>
</dbReference>
<keyword evidence="4 5" id="KW-0472">Membrane</keyword>
<protein>
    <submittedName>
        <fullName evidence="8">O-antigen ligase</fullName>
    </submittedName>
</protein>
<dbReference type="Pfam" id="PF04932">
    <property type="entry name" value="Wzy_C"/>
    <property type="match status" value="1"/>
</dbReference>
<evidence type="ECO:0000256" key="4">
    <source>
        <dbReference type="ARBA" id="ARBA00023136"/>
    </source>
</evidence>
<reference evidence="8 10" key="1">
    <citation type="submission" date="2016-10" db="EMBL/GenBank/DDBJ databases">
        <authorList>
            <person name="Varghese N."/>
            <person name="Submissions S."/>
        </authorList>
    </citation>
    <scope>NUCLEOTIDE SEQUENCE [LARGE SCALE GENOMIC DNA]</scope>
    <source>
        <strain evidence="8 10">WG10</strain>
    </source>
</reference>
<feature type="transmembrane region" description="Helical" evidence="5">
    <location>
        <begin position="168"/>
        <end position="186"/>
    </location>
</feature>
<feature type="transmembrane region" description="Helical" evidence="5">
    <location>
        <begin position="105"/>
        <end position="124"/>
    </location>
</feature>
<reference evidence="7 9" key="2">
    <citation type="submission" date="2018-04" db="EMBL/GenBank/DDBJ databases">
        <title>Subsurface microbial communities from deep shales in Ohio and West Virginia, USA.</title>
        <authorList>
            <person name="Wrighton K."/>
        </authorList>
    </citation>
    <scope>NUCLEOTIDE SEQUENCE [LARGE SCALE GENOMIC DNA]</scope>
    <source>
        <strain evidence="7 9">MSL28</strain>
    </source>
</reference>
<keyword evidence="2 5" id="KW-0812">Transmembrane</keyword>
<gene>
    <name evidence="7" type="ORF">C8C78_11357</name>
    <name evidence="8" type="ORF">SAMN04488597_1039</name>
</gene>
<feature type="transmembrane region" description="Helical" evidence="5">
    <location>
        <begin position="316"/>
        <end position="340"/>
    </location>
</feature>
<dbReference type="PANTHER" id="PTHR37422:SF17">
    <property type="entry name" value="O-ANTIGEN LIGASE"/>
    <property type="match status" value="1"/>
</dbReference>
<dbReference type="EMBL" id="QICM01000013">
    <property type="protein sequence ID" value="PXV65611.1"/>
    <property type="molecule type" value="Genomic_DNA"/>
</dbReference>
<organism evidence="8 10">
    <name type="scientific">Halanaerobium congolense</name>
    <dbReference type="NCBI Taxonomy" id="54121"/>
    <lineage>
        <taxon>Bacteria</taxon>
        <taxon>Bacillati</taxon>
        <taxon>Bacillota</taxon>
        <taxon>Clostridia</taxon>
        <taxon>Halanaerobiales</taxon>
        <taxon>Halanaerobiaceae</taxon>
        <taxon>Halanaerobium</taxon>
    </lineage>
</organism>
<dbReference type="Proteomes" id="UP000247389">
    <property type="component" value="Unassembled WGS sequence"/>
</dbReference>
<keyword evidence="3 5" id="KW-1133">Transmembrane helix</keyword>
<dbReference type="InterPro" id="IPR051533">
    <property type="entry name" value="WaaL-like"/>
</dbReference>
<dbReference type="RefSeq" id="WP_110300937.1">
    <property type="nucleotide sequence ID" value="NZ_FMYT01000003.1"/>
</dbReference>
<evidence type="ECO:0000313" key="10">
    <source>
        <dbReference type="Proteomes" id="UP000324896"/>
    </source>
</evidence>
<evidence type="ECO:0000313" key="8">
    <source>
        <dbReference type="EMBL" id="SDC17339.1"/>
    </source>
</evidence>
<evidence type="ECO:0000259" key="6">
    <source>
        <dbReference type="Pfam" id="PF04932"/>
    </source>
</evidence>